<evidence type="ECO:0000259" key="2">
    <source>
        <dbReference type="Pfam" id="PF16192"/>
    </source>
</evidence>
<dbReference type="Proteomes" id="UP001470230">
    <property type="component" value="Unassembled WGS sequence"/>
</dbReference>
<name>A0ABR2KI73_9EUKA</name>
<comment type="caution">
    <text evidence="3">The sequence shown here is derived from an EMBL/GenBank/DDBJ whole genome shotgun (WGS) entry which is preliminary data.</text>
</comment>
<feature type="transmembrane region" description="Helical" evidence="1">
    <location>
        <begin position="133"/>
        <end position="154"/>
    </location>
</feature>
<evidence type="ECO:0000313" key="3">
    <source>
        <dbReference type="EMBL" id="KAK8890466.1"/>
    </source>
</evidence>
<dbReference type="PANTHER" id="PTHR10050:SF46">
    <property type="entry name" value="PROTEIN O-MANNOSYL-TRANSFERASE 2"/>
    <property type="match status" value="1"/>
</dbReference>
<keyword evidence="1" id="KW-0812">Transmembrane</keyword>
<dbReference type="Pfam" id="PF16192">
    <property type="entry name" value="PMT_4TMC"/>
    <property type="match status" value="1"/>
</dbReference>
<dbReference type="InterPro" id="IPR032421">
    <property type="entry name" value="PMT_4TMC"/>
</dbReference>
<dbReference type="EMBL" id="JAPFFF010000005">
    <property type="protein sequence ID" value="KAK8890466.1"/>
    <property type="molecule type" value="Genomic_DNA"/>
</dbReference>
<dbReference type="PANTHER" id="PTHR10050">
    <property type="entry name" value="DOLICHYL-PHOSPHATE-MANNOSE--PROTEIN MANNOSYLTRANSFERASE"/>
    <property type="match status" value="1"/>
</dbReference>
<feature type="domain" description="Protein O-mannosyl-transferase C-terminal four TM" evidence="2">
    <location>
        <begin position="5"/>
        <end position="172"/>
    </location>
</feature>
<keyword evidence="4" id="KW-1185">Reference proteome</keyword>
<sequence>MMNYQPHNSMSRPKDWPLLRDVFVTFWKEGNSEIECIGNIFVYYFSFFGVFLILIYGIILLFAVFKEKSQNRFTNHMWIKAMRFFVGYLTSYLPFFLVPRTLYLCHYLISLMFAAMFFGASVDLFLPPFAKGIVCVVILVAIVFGFIFWSPLVYGTVLTNDEKKLRNWTDAWIHGNKGRDKWVKYMKVQFEMIKKQMNL</sequence>
<evidence type="ECO:0000256" key="1">
    <source>
        <dbReference type="SAM" id="Phobius"/>
    </source>
</evidence>
<protein>
    <recommendedName>
        <fullName evidence="2">Protein O-mannosyl-transferase C-terminal four TM domain-containing protein</fullName>
    </recommendedName>
</protein>
<accession>A0ABR2KI73</accession>
<evidence type="ECO:0000313" key="4">
    <source>
        <dbReference type="Proteomes" id="UP001470230"/>
    </source>
</evidence>
<reference evidence="3 4" key="1">
    <citation type="submission" date="2024-04" db="EMBL/GenBank/DDBJ databases">
        <title>Tritrichomonas musculus Genome.</title>
        <authorList>
            <person name="Alves-Ferreira E."/>
            <person name="Grigg M."/>
            <person name="Lorenzi H."/>
            <person name="Galac M."/>
        </authorList>
    </citation>
    <scope>NUCLEOTIDE SEQUENCE [LARGE SCALE GENOMIC DNA]</scope>
    <source>
        <strain evidence="3 4">EAF2021</strain>
    </source>
</reference>
<keyword evidence="1" id="KW-1133">Transmembrane helix</keyword>
<feature type="transmembrane region" description="Helical" evidence="1">
    <location>
        <begin position="41"/>
        <end position="65"/>
    </location>
</feature>
<feature type="transmembrane region" description="Helical" evidence="1">
    <location>
        <begin position="107"/>
        <end position="126"/>
    </location>
</feature>
<organism evidence="3 4">
    <name type="scientific">Tritrichomonas musculus</name>
    <dbReference type="NCBI Taxonomy" id="1915356"/>
    <lineage>
        <taxon>Eukaryota</taxon>
        <taxon>Metamonada</taxon>
        <taxon>Parabasalia</taxon>
        <taxon>Tritrichomonadida</taxon>
        <taxon>Tritrichomonadidae</taxon>
        <taxon>Tritrichomonas</taxon>
    </lineage>
</organism>
<gene>
    <name evidence="3" type="ORF">M9Y10_035242</name>
</gene>
<keyword evidence="1" id="KW-0472">Membrane</keyword>
<proteinExistence type="predicted"/>
<dbReference type="InterPro" id="IPR027005">
    <property type="entry name" value="PMT-like"/>
</dbReference>
<feature type="transmembrane region" description="Helical" evidence="1">
    <location>
        <begin position="77"/>
        <end position="95"/>
    </location>
</feature>